<gene>
    <name evidence="1" type="ORF">LCGC14_1267980</name>
</gene>
<organism evidence="1">
    <name type="scientific">marine sediment metagenome</name>
    <dbReference type="NCBI Taxonomy" id="412755"/>
    <lineage>
        <taxon>unclassified sequences</taxon>
        <taxon>metagenomes</taxon>
        <taxon>ecological metagenomes</taxon>
    </lineage>
</organism>
<comment type="caution">
    <text evidence="1">The sequence shown here is derived from an EMBL/GenBank/DDBJ whole genome shotgun (WGS) entry which is preliminary data.</text>
</comment>
<accession>A0A0F9KYZ2</accession>
<dbReference type="EMBL" id="LAZR01007089">
    <property type="protein sequence ID" value="KKM87524.1"/>
    <property type="molecule type" value="Genomic_DNA"/>
</dbReference>
<sequence length="68" mass="7538">MDKKEENVQKALGTLDHFKCIKCGKVSYRNSLAVPIYEIIHEIGGPSFQECVGVTYKCSCGSEELKAL</sequence>
<protein>
    <submittedName>
        <fullName evidence="1">Uncharacterized protein</fullName>
    </submittedName>
</protein>
<name>A0A0F9KYZ2_9ZZZZ</name>
<proteinExistence type="predicted"/>
<evidence type="ECO:0000313" key="1">
    <source>
        <dbReference type="EMBL" id="KKM87524.1"/>
    </source>
</evidence>
<dbReference type="AlphaFoldDB" id="A0A0F9KYZ2"/>
<reference evidence="1" key="1">
    <citation type="journal article" date="2015" name="Nature">
        <title>Complex archaea that bridge the gap between prokaryotes and eukaryotes.</title>
        <authorList>
            <person name="Spang A."/>
            <person name="Saw J.H."/>
            <person name="Jorgensen S.L."/>
            <person name="Zaremba-Niedzwiedzka K."/>
            <person name="Martijn J."/>
            <person name="Lind A.E."/>
            <person name="van Eijk R."/>
            <person name="Schleper C."/>
            <person name="Guy L."/>
            <person name="Ettema T.J."/>
        </authorList>
    </citation>
    <scope>NUCLEOTIDE SEQUENCE</scope>
</reference>